<evidence type="ECO:0000256" key="9">
    <source>
        <dbReference type="ARBA" id="ARBA00023065"/>
    </source>
</evidence>
<evidence type="ECO:0000256" key="6">
    <source>
        <dbReference type="ARBA" id="ARBA00022519"/>
    </source>
</evidence>
<dbReference type="FunFam" id="1.10.1200.120:FF:000001">
    <property type="entry name" value="Large-conductance mechanosensitive channel"/>
    <property type="match status" value="1"/>
</dbReference>
<comment type="function">
    <text evidence="12">Channel that opens in response to stretch forces in the membrane lipid bilayer. May participate in the regulation of osmotic pressure changes within the cell.</text>
</comment>
<gene>
    <name evidence="12" type="primary">mscL</name>
    <name evidence="13" type="ORF">DW060_06365</name>
</gene>
<keyword evidence="7 12" id="KW-0812">Transmembrane</keyword>
<dbReference type="OrthoDB" id="9810350at2"/>
<evidence type="ECO:0000256" key="8">
    <source>
        <dbReference type="ARBA" id="ARBA00022989"/>
    </source>
</evidence>
<dbReference type="PANTHER" id="PTHR30266">
    <property type="entry name" value="MECHANOSENSITIVE CHANNEL MSCL"/>
    <property type="match status" value="1"/>
</dbReference>
<keyword evidence="8 12" id="KW-1133">Transmembrane helix</keyword>
<evidence type="ECO:0000256" key="5">
    <source>
        <dbReference type="ARBA" id="ARBA00022475"/>
    </source>
</evidence>
<dbReference type="NCBIfam" id="TIGR00220">
    <property type="entry name" value="mscL"/>
    <property type="match status" value="1"/>
</dbReference>
<dbReference type="AlphaFoldDB" id="A0A3R6G4J7"/>
<evidence type="ECO:0000256" key="12">
    <source>
        <dbReference type="HAMAP-Rule" id="MF_00115"/>
    </source>
</evidence>
<organism evidence="13 14">
    <name type="scientific">Leyella stercorea</name>
    <dbReference type="NCBI Taxonomy" id="363265"/>
    <lineage>
        <taxon>Bacteria</taxon>
        <taxon>Pseudomonadati</taxon>
        <taxon>Bacteroidota</taxon>
        <taxon>Bacteroidia</taxon>
        <taxon>Bacteroidales</taxon>
        <taxon>Prevotellaceae</taxon>
        <taxon>Leyella</taxon>
    </lineage>
</organism>
<name>A0A3R6G4J7_9BACT</name>
<evidence type="ECO:0000256" key="7">
    <source>
        <dbReference type="ARBA" id="ARBA00022692"/>
    </source>
</evidence>
<comment type="caution">
    <text evidence="12">Lacks conserved residue(s) required for the propagation of feature annotation.</text>
</comment>
<dbReference type="Pfam" id="PF01741">
    <property type="entry name" value="MscL"/>
    <property type="match status" value="1"/>
</dbReference>
<reference evidence="13 14" key="1">
    <citation type="submission" date="2018-08" db="EMBL/GenBank/DDBJ databases">
        <title>A genome reference for cultivated species of the human gut microbiota.</title>
        <authorList>
            <person name="Zou Y."/>
            <person name="Xue W."/>
            <person name="Luo G."/>
        </authorList>
    </citation>
    <scope>NUCLEOTIDE SEQUENCE [LARGE SCALE GENOMIC DNA]</scope>
    <source>
        <strain evidence="13 14">AF42-9</strain>
    </source>
</reference>
<dbReference type="NCBIfam" id="NF001843">
    <property type="entry name" value="PRK00567.1-4"/>
    <property type="match status" value="1"/>
</dbReference>
<evidence type="ECO:0000256" key="11">
    <source>
        <dbReference type="ARBA" id="ARBA00023303"/>
    </source>
</evidence>
<dbReference type="PRINTS" id="PR01264">
    <property type="entry name" value="MECHCHANNEL"/>
</dbReference>
<dbReference type="HAMAP" id="MF_00115">
    <property type="entry name" value="MscL"/>
    <property type="match status" value="1"/>
</dbReference>
<protein>
    <recommendedName>
        <fullName evidence="12">Large-conductance mechanosensitive channel</fullName>
    </recommendedName>
</protein>
<dbReference type="Proteomes" id="UP000286598">
    <property type="component" value="Unassembled WGS sequence"/>
</dbReference>
<dbReference type="GO" id="GO:0005886">
    <property type="term" value="C:plasma membrane"/>
    <property type="evidence" value="ECO:0007669"/>
    <property type="project" value="UniProtKB-SubCell"/>
</dbReference>
<accession>A0A3R6G4J7</accession>
<dbReference type="InterPro" id="IPR001185">
    <property type="entry name" value="MS_channel"/>
</dbReference>
<evidence type="ECO:0000256" key="2">
    <source>
        <dbReference type="ARBA" id="ARBA00007254"/>
    </source>
</evidence>
<dbReference type="PANTHER" id="PTHR30266:SF2">
    <property type="entry name" value="LARGE-CONDUCTANCE MECHANOSENSITIVE CHANNEL"/>
    <property type="match status" value="1"/>
</dbReference>
<dbReference type="InterPro" id="IPR036019">
    <property type="entry name" value="MscL_channel"/>
</dbReference>
<dbReference type="EMBL" id="QRNO01000025">
    <property type="protein sequence ID" value="RHK50888.1"/>
    <property type="molecule type" value="Genomic_DNA"/>
</dbReference>
<keyword evidence="9 12" id="KW-0406">Ion transport</keyword>
<comment type="similarity">
    <text evidence="2 12">Belongs to the MscL family.</text>
</comment>
<comment type="subcellular location">
    <subcellularLocation>
        <location evidence="1 12">Cell membrane</location>
        <topology evidence="1 12">Multi-pass membrane protein</topology>
    </subcellularLocation>
</comment>
<dbReference type="Gene3D" id="1.10.1200.120">
    <property type="entry name" value="Large-conductance mechanosensitive channel, MscL, domain 1"/>
    <property type="match status" value="1"/>
</dbReference>
<sequence length="145" mass="15947">MGKILNEFKAFAVKGNAVDMAVGVIIGGAFGKIVTSIVNDIIMPPIGWLIGGVNFSDLKFELPAVDLGMETMKPATINYGAFIQTIIDFTIIAFCVFLLVKGINKLANLKKKEEDVKPEPTPEEPKPTKEELLLTEIRDLLKEKR</sequence>
<keyword evidence="10 12" id="KW-0472">Membrane</keyword>
<keyword evidence="11 12" id="KW-0407">Ion channel</keyword>
<comment type="caution">
    <text evidence="13">The sequence shown here is derived from an EMBL/GenBank/DDBJ whole genome shotgun (WGS) entry which is preliminary data.</text>
</comment>
<keyword evidence="4 12" id="KW-0813">Transport</keyword>
<keyword evidence="6" id="KW-0997">Cell inner membrane</keyword>
<evidence type="ECO:0000256" key="1">
    <source>
        <dbReference type="ARBA" id="ARBA00004651"/>
    </source>
</evidence>
<keyword evidence="14" id="KW-1185">Reference proteome</keyword>
<feature type="transmembrane region" description="Helical" evidence="12">
    <location>
        <begin position="79"/>
        <end position="100"/>
    </location>
</feature>
<evidence type="ECO:0000313" key="14">
    <source>
        <dbReference type="Proteomes" id="UP000286598"/>
    </source>
</evidence>
<dbReference type="GO" id="GO:0008381">
    <property type="term" value="F:mechanosensitive monoatomic ion channel activity"/>
    <property type="evidence" value="ECO:0007669"/>
    <property type="project" value="UniProtKB-UniRule"/>
</dbReference>
<proteinExistence type="inferred from homology"/>
<keyword evidence="5 12" id="KW-1003">Cell membrane</keyword>
<dbReference type="InterPro" id="IPR037673">
    <property type="entry name" value="MSC/AndL"/>
</dbReference>
<evidence type="ECO:0000256" key="3">
    <source>
        <dbReference type="ARBA" id="ARBA00011255"/>
    </source>
</evidence>
<evidence type="ECO:0000256" key="4">
    <source>
        <dbReference type="ARBA" id="ARBA00022448"/>
    </source>
</evidence>
<evidence type="ECO:0000313" key="13">
    <source>
        <dbReference type="EMBL" id="RHK50888.1"/>
    </source>
</evidence>
<comment type="subunit">
    <text evidence="3 12">Homopentamer.</text>
</comment>
<evidence type="ECO:0000256" key="10">
    <source>
        <dbReference type="ARBA" id="ARBA00023136"/>
    </source>
</evidence>
<dbReference type="SUPFAM" id="SSF81330">
    <property type="entry name" value="Gated mechanosensitive channel"/>
    <property type="match status" value="1"/>
</dbReference>